<evidence type="ECO:0000256" key="5">
    <source>
        <dbReference type="ARBA" id="ARBA00023136"/>
    </source>
</evidence>
<dbReference type="RefSeq" id="WP_259536659.1">
    <property type="nucleotide sequence ID" value="NZ_JANLCJ010000001.1"/>
</dbReference>
<keyword evidence="5 6" id="KW-0472">Membrane</keyword>
<gene>
    <name evidence="8" type="ORF">N1032_00260</name>
</gene>
<evidence type="ECO:0000256" key="1">
    <source>
        <dbReference type="ARBA" id="ARBA00004141"/>
    </source>
</evidence>
<reference evidence="8" key="1">
    <citation type="submission" date="2022-08" db="EMBL/GenBank/DDBJ databases">
        <authorList>
            <person name="Deng Y."/>
            <person name="Han X.-F."/>
            <person name="Zhang Y.-Q."/>
        </authorList>
    </citation>
    <scope>NUCLEOTIDE SEQUENCE</scope>
    <source>
        <strain evidence="8">CPCC 203386</strain>
    </source>
</reference>
<feature type="transmembrane region" description="Helical" evidence="6">
    <location>
        <begin position="175"/>
        <end position="198"/>
    </location>
</feature>
<dbReference type="EMBL" id="JANLCJ010000001">
    <property type="protein sequence ID" value="MCS5732174.1"/>
    <property type="molecule type" value="Genomic_DNA"/>
</dbReference>
<name>A0ABT2GW39_9MICO</name>
<keyword evidence="9" id="KW-1185">Reference proteome</keyword>
<dbReference type="PANTHER" id="PTHR31272:SF4">
    <property type="entry name" value="CYTOCHROME C-TYPE BIOGENESIS PROTEIN HI_1454-RELATED"/>
    <property type="match status" value="1"/>
</dbReference>
<evidence type="ECO:0000256" key="4">
    <source>
        <dbReference type="ARBA" id="ARBA00022989"/>
    </source>
</evidence>
<keyword evidence="3 6" id="KW-0812">Transmembrane</keyword>
<comment type="subcellular location">
    <subcellularLocation>
        <location evidence="1">Membrane</location>
        <topology evidence="1">Multi-pass membrane protein</topology>
    </subcellularLocation>
</comment>
<proteinExistence type="inferred from homology"/>
<sequence>MGNPFAEVVLSGQLLLAIPIALLAGLVSFASPCVLPLVPGYLAYVGGISEAGGAGDSVAGRKAARRRMLLGIALFILGFSVIFLAYSAAFGALGTWLIVWQEWITRIMGVIVIALGLVFIGQFSFMQRTFKPSWRPATGLAGAPILGIVFGLGWTPCIGPTLGAIQALSLTSGSAWSGVLLGLFYCIGLGLPFLLVALGLNWVTSSVRFLKRHIRTINIVGGALLVAIGILMVSGLWTIWIYEMQAVINGFVSPI</sequence>
<dbReference type="InterPro" id="IPR051790">
    <property type="entry name" value="Cytochrome_c-biogenesis_DsbD"/>
</dbReference>
<evidence type="ECO:0000256" key="6">
    <source>
        <dbReference type="SAM" id="Phobius"/>
    </source>
</evidence>
<evidence type="ECO:0000313" key="8">
    <source>
        <dbReference type="EMBL" id="MCS5732174.1"/>
    </source>
</evidence>
<dbReference type="Proteomes" id="UP001165586">
    <property type="component" value="Unassembled WGS sequence"/>
</dbReference>
<protein>
    <submittedName>
        <fullName evidence="8">Cytochrome c biogenesis protein CcdA</fullName>
    </submittedName>
</protein>
<feature type="transmembrane region" description="Helical" evidence="6">
    <location>
        <begin position="71"/>
        <end position="97"/>
    </location>
</feature>
<feature type="transmembrane region" description="Helical" evidence="6">
    <location>
        <begin position="103"/>
        <end position="125"/>
    </location>
</feature>
<feature type="domain" description="Cytochrome C biogenesis protein transmembrane" evidence="7">
    <location>
        <begin position="15"/>
        <end position="234"/>
    </location>
</feature>
<comment type="similarity">
    <text evidence="2">Belongs to the DsbD family.</text>
</comment>
<evidence type="ECO:0000313" key="9">
    <source>
        <dbReference type="Proteomes" id="UP001165586"/>
    </source>
</evidence>
<comment type="caution">
    <text evidence="8">The sequence shown here is derived from an EMBL/GenBank/DDBJ whole genome shotgun (WGS) entry which is preliminary data.</text>
</comment>
<dbReference type="InterPro" id="IPR003834">
    <property type="entry name" value="Cyt_c_assmbl_TM_dom"/>
</dbReference>
<evidence type="ECO:0000256" key="2">
    <source>
        <dbReference type="ARBA" id="ARBA00006143"/>
    </source>
</evidence>
<feature type="transmembrane region" description="Helical" evidence="6">
    <location>
        <begin position="219"/>
        <end position="242"/>
    </location>
</feature>
<dbReference type="Pfam" id="PF02683">
    <property type="entry name" value="DsbD_TM"/>
    <property type="match status" value="1"/>
</dbReference>
<evidence type="ECO:0000259" key="7">
    <source>
        <dbReference type="Pfam" id="PF02683"/>
    </source>
</evidence>
<keyword evidence="4 6" id="KW-1133">Transmembrane helix</keyword>
<organism evidence="8 9">
    <name type="scientific">Herbiconiux daphne</name>
    <dbReference type="NCBI Taxonomy" id="2970914"/>
    <lineage>
        <taxon>Bacteria</taxon>
        <taxon>Bacillati</taxon>
        <taxon>Actinomycetota</taxon>
        <taxon>Actinomycetes</taxon>
        <taxon>Micrococcales</taxon>
        <taxon>Microbacteriaceae</taxon>
        <taxon>Herbiconiux</taxon>
    </lineage>
</organism>
<dbReference type="PANTHER" id="PTHR31272">
    <property type="entry name" value="CYTOCHROME C-TYPE BIOGENESIS PROTEIN HI_1454-RELATED"/>
    <property type="match status" value="1"/>
</dbReference>
<accession>A0ABT2GW39</accession>
<evidence type="ECO:0000256" key="3">
    <source>
        <dbReference type="ARBA" id="ARBA00022692"/>
    </source>
</evidence>